<name>A0A2K1J8E3_PHYPA</name>
<dbReference type="PANTHER" id="PTHR42840:SF5">
    <property type="entry name" value="NAD(P)-BINDING ROSSMANN-FOLD SUPERFAMILY PROTEIN"/>
    <property type="match status" value="1"/>
</dbReference>
<dbReference type="InterPro" id="IPR036291">
    <property type="entry name" value="NAD(P)-bd_dom_sf"/>
</dbReference>
<dbReference type="Pfam" id="PF01408">
    <property type="entry name" value="GFO_IDH_MocA"/>
    <property type="match status" value="1"/>
</dbReference>
<organism evidence="3">
    <name type="scientific">Physcomitrium patens</name>
    <name type="common">Spreading-leaved earth moss</name>
    <name type="synonym">Physcomitrella patens</name>
    <dbReference type="NCBI Taxonomy" id="3218"/>
    <lineage>
        <taxon>Eukaryota</taxon>
        <taxon>Viridiplantae</taxon>
        <taxon>Streptophyta</taxon>
        <taxon>Embryophyta</taxon>
        <taxon>Bryophyta</taxon>
        <taxon>Bryophytina</taxon>
        <taxon>Bryopsida</taxon>
        <taxon>Funariidae</taxon>
        <taxon>Funariales</taxon>
        <taxon>Funariaceae</taxon>
        <taxon>Physcomitrium</taxon>
    </lineage>
</organism>
<evidence type="ECO:0008006" key="6">
    <source>
        <dbReference type="Google" id="ProtNLM"/>
    </source>
</evidence>
<dbReference type="OMA" id="NEMQSPE"/>
<dbReference type="Gene3D" id="3.30.360.10">
    <property type="entry name" value="Dihydrodipicolinate Reductase, domain 2"/>
    <property type="match status" value="1"/>
</dbReference>
<dbReference type="FunCoup" id="A0A2K1J8E3">
    <property type="interactions" value="2677"/>
</dbReference>
<evidence type="ECO:0000259" key="1">
    <source>
        <dbReference type="Pfam" id="PF01408"/>
    </source>
</evidence>
<feature type="domain" description="Gfo/Idh/MocA-like oxidoreductase C-terminal" evidence="2">
    <location>
        <begin position="213"/>
        <end position="395"/>
    </location>
</feature>
<dbReference type="EnsemblPlants" id="Pp3c16_13070V3.1">
    <property type="protein sequence ID" value="Pp3c16_13070V3.1"/>
    <property type="gene ID" value="Pp3c16_13070"/>
</dbReference>
<protein>
    <recommendedName>
        <fullName evidence="6">Gfo/Idh/MocA-like oxidoreductase N-terminal domain-containing protein</fullName>
    </recommendedName>
</protein>
<accession>A0A2K1J8E3</accession>
<dbReference type="PaxDb" id="3218-PP1S15_212V6.1"/>
<evidence type="ECO:0000313" key="4">
    <source>
        <dbReference type="EnsemblPlants" id="Pp3c16_13070V3.1"/>
    </source>
</evidence>
<evidence type="ECO:0000313" key="3">
    <source>
        <dbReference type="EMBL" id="PNR37798.1"/>
    </source>
</evidence>
<dbReference type="FunFam" id="3.40.50.720:FF:000402">
    <property type="entry name" value="NAD-dependent dihydrogenase, Gfo/Idh/MocA family"/>
    <property type="match status" value="1"/>
</dbReference>
<dbReference type="Pfam" id="PF02894">
    <property type="entry name" value="GFO_IDH_MocA_C"/>
    <property type="match status" value="1"/>
</dbReference>
<dbReference type="EnsemblPlants" id="Pp3c16_13070V3.2">
    <property type="protein sequence ID" value="Pp3c16_13070V3.2"/>
    <property type="gene ID" value="Pp3c16_13070"/>
</dbReference>
<feature type="domain" description="Gfo/Idh/MocA-like oxidoreductase N-terminal" evidence="1">
    <location>
        <begin position="25"/>
        <end position="138"/>
    </location>
</feature>
<dbReference type="SUPFAM" id="SSF51735">
    <property type="entry name" value="NAD(P)-binding Rossmann-fold domains"/>
    <property type="match status" value="1"/>
</dbReference>
<dbReference type="Gramene" id="Pp3c16_13070V3.2">
    <property type="protein sequence ID" value="Pp3c16_13070V3.2"/>
    <property type="gene ID" value="Pp3c16_13070"/>
</dbReference>
<reference evidence="3 5" key="1">
    <citation type="journal article" date="2008" name="Science">
        <title>The Physcomitrella genome reveals evolutionary insights into the conquest of land by plants.</title>
        <authorList>
            <person name="Rensing S."/>
            <person name="Lang D."/>
            <person name="Zimmer A."/>
            <person name="Terry A."/>
            <person name="Salamov A."/>
            <person name="Shapiro H."/>
            <person name="Nishiyama T."/>
            <person name="Perroud P.-F."/>
            <person name="Lindquist E."/>
            <person name="Kamisugi Y."/>
            <person name="Tanahashi T."/>
            <person name="Sakakibara K."/>
            <person name="Fujita T."/>
            <person name="Oishi K."/>
            <person name="Shin-I T."/>
            <person name="Kuroki Y."/>
            <person name="Toyoda A."/>
            <person name="Suzuki Y."/>
            <person name="Hashimoto A."/>
            <person name="Yamaguchi K."/>
            <person name="Sugano A."/>
            <person name="Kohara Y."/>
            <person name="Fujiyama A."/>
            <person name="Anterola A."/>
            <person name="Aoki S."/>
            <person name="Ashton N."/>
            <person name="Barbazuk W.B."/>
            <person name="Barker E."/>
            <person name="Bennetzen J."/>
            <person name="Bezanilla M."/>
            <person name="Blankenship R."/>
            <person name="Cho S.H."/>
            <person name="Dutcher S."/>
            <person name="Estelle M."/>
            <person name="Fawcett J.A."/>
            <person name="Gundlach H."/>
            <person name="Hanada K."/>
            <person name="Heyl A."/>
            <person name="Hicks K.A."/>
            <person name="Hugh J."/>
            <person name="Lohr M."/>
            <person name="Mayer K."/>
            <person name="Melkozernov A."/>
            <person name="Murata T."/>
            <person name="Nelson D."/>
            <person name="Pils B."/>
            <person name="Prigge M."/>
            <person name="Reiss B."/>
            <person name="Renner T."/>
            <person name="Rombauts S."/>
            <person name="Rushton P."/>
            <person name="Sanderfoot A."/>
            <person name="Schween G."/>
            <person name="Shiu S.-H."/>
            <person name="Stueber K."/>
            <person name="Theodoulou F.L."/>
            <person name="Tu H."/>
            <person name="Van de Peer Y."/>
            <person name="Verrier P.J."/>
            <person name="Waters E."/>
            <person name="Wood A."/>
            <person name="Yang L."/>
            <person name="Cove D."/>
            <person name="Cuming A."/>
            <person name="Hasebe M."/>
            <person name="Lucas S."/>
            <person name="Mishler D.B."/>
            <person name="Reski R."/>
            <person name="Grigoriev I."/>
            <person name="Quatrano R.S."/>
            <person name="Boore J.L."/>
        </authorList>
    </citation>
    <scope>NUCLEOTIDE SEQUENCE [LARGE SCALE GENOMIC DNA]</scope>
    <source>
        <strain evidence="4 5">cv. Gransden 2004</strain>
    </source>
</reference>
<dbReference type="GO" id="GO:0000166">
    <property type="term" value="F:nucleotide binding"/>
    <property type="evidence" value="ECO:0007669"/>
    <property type="project" value="InterPro"/>
</dbReference>
<dbReference type="EMBL" id="ABEU02000016">
    <property type="protein sequence ID" value="PNR37798.1"/>
    <property type="molecule type" value="Genomic_DNA"/>
</dbReference>
<dbReference type="AlphaFoldDB" id="A0A2K1J8E3"/>
<dbReference type="GO" id="GO:0006740">
    <property type="term" value="P:NADPH regeneration"/>
    <property type="evidence" value="ECO:0000318"/>
    <property type="project" value="GO_Central"/>
</dbReference>
<dbReference type="Gramene" id="Pp3c16_13070V3.1">
    <property type="protein sequence ID" value="Pp3c16_13070V3.1"/>
    <property type="gene ID" value="Pp3c16_13070"/>
</dbReference>
<dbReference type="InterPro" id="IPR000683">
    <property type="entry name" value="Gfo/Idh/MocA-like_OxRdtase_N"/>
</dbReference>
<proteinExistence type="predicted"/>
<dbReference type="SUPFAM" id="SSF55347">
    <property type="entry name" value="Glyceraldehyde-3-phosphate dehydrogenase-like, C-terminal domain"/>
    <property type="match status" value="1"/>
</dbReference>
<reference evidence="3 5" key="2">
    <citation type="journal article" date="2018" name="Plant J.">
        <title>The Physcomitrella patens chromosome-scale assembly reveals moss genome structure and evolution.</title>
        <authorList>
            <person name="Lang D."/>
            <person name="Ullrich K.K."/>
            <person name="Murat F."/>
            <person name="Fuchs J."/>
            <person name="Jenkins J."/>
            <person name="Haas F.B."/>
            <person name="Piednoel M."/>
            <person name="Gundlach H."/>
            <person name="Van Bel M."/>
            <person name="Meyberg R."/>
            <person name="Vives C."/>
            <person name="Morata J."/>
            <person name="Symeonidi A."/>
            <person name="Hiss M."/>
            <person name="Muchero W."/>
            <person name="Kamisugi Y."/>
            <person name="Saleh O."/>
            <person name="Blanc G."/>
            <person name="Decker E.L."/>
            <person name="van Gessel N."/>
            <person name="Grimwood J."/>
            <person name="Hayes R.D."/>
            <person name="Graham S.W."/>
            <person name="Gunter L.E."/>
            <person name="McDaniel S.F."/>
            <person name="Hoernstein S.N.W."/>
            <person name="Larsson A."/>
            <person name="Li F.W."/>
            <person name="Perroud P.F."/>
            <person name="Phillips J."/>
            <person name="Ranjan P."/>
            <person name="Rokshar D.S."/>
            <person name="Rothfels C.J."/>
            <person name="Schneider L."/>
            <person name="Shu S."/>
            <person name="Stevenson D.W."/>
            <person name="Thummler F."/>
            <person name="Tillich M."/>
            <person name="Villarreal Aguilar J.C."/>
            <person name="Widiez T."/>
            <person name="Wong G.K."/>
            <person name="Wymore A."/>
            <person name="Zhang Y."/>
            <person name="Zimmer A.D."/>
            <person name="Quatrano R.S."/>
            <person name="Mayer K.F.X."/>
            <person name="Goodstein D."/>
            <person name="Casacuberta J.M."/>
            <person name="Vandepoele K."/>
            <person name="Reski R."/>
            <person name="Cuming A.C."/>
            <person name="Tuskan G.A."/>
            <person name="Maumus F."/>
            <person name="Salse J."/>
            <person name="Schmutz J."/>
            <person name="Rensing S.A."/>
        </authorList>
    </citation>
    <scope>NUCLEOTIDE SEQUENCE [LARGE SCALE GENOMIC DNA]</scope>
    <source>
        <strain evidence="4 5">cv. Gransden 2004</strain>
    </source>
</reference>
<keyword evidence="5" id="KW-1185">Reference proteome</keyword>
<dbReference type="InterPro" id="IPR004104">
    <property type="entry name" value="Gfo/Idh/MocA-like_OxRdtase_C"/>
</dbReference>
<gene>
    <name evidence="3" type="ORF">PHYPA_020907</name>
</gene>
<dbReference type="PANTHER" id="PTHR42840">
    <property type="entry name" value="NAD(P)-BINDING ROSSMANN-FOLD SUPERFAMILY PROTEIN-RELATED"/>
    <property type="match status" value="1"/>
</dbReference>
<dbReference type="STRING" id="3218.A0A2K1J8E3"/>
<evidence type="ECO:0000259" key="2">
    <source>
        <dbReference type="Pfam" id="PF02894"/>
    </source>
</evidence>
<dbReference type="Proteomes" id="UP000006727">
    <property type="component" value="Chromosome 16"/>
</dbReference>
<evidence type="ECO:0000313" key="5">
    <source>
        <dbReference type="Proteomes" id="UP000006727"/>
    </source>
</evidence>
<dbReference type="Gene3D" id="3.40.50.720">
    <property type="entry name" value="NAD(P)-binding Rossmann-like Domain"/>
    <property type="match status" value="1"/>
</dbReference>
<sequence>MFANIGGSQKSNVVETMAKTAPGLALLGSGIFASSQYLPKLGELSEVISLRVIWSRSEDGAKKALLSARSYAPNVEAKWGQEGLEAILQDKSIQAVAIVLPAQHQLELVLRALEAGKHVIQEKPVGASVADVRKAWSTYQALAVNDKKLPIWAVAENYRFEPALIQTGKFAKEIGQIMGVQVLIEAPINSSSPYFSSSWRRDKNFKVENLTFMRQYSGGFMLDGGVHFIAGLRMFVGCEIASVSATVSHFDQTQPPPDNLSASIQLWNGSAGVVNICYSATTRKIQFLASTHHSETCHMMWRVVGSLGTVEAERVVKNGQQGYKATCQNASGDIQETFSPFAGVYEELQAFAEDVSKCVVQGLSGEEADRRSSVLEAMRDVAVIEAMLNSSDNKGTPSVVELVLA</sequence>
<dbReference type="GO" id="GO:0016491">
    <property type="term" value="F:oxidoreductase activity"/>
    <property type="evidence" value="ECO:0000318"/>
    <property type="project" value="GO_Central"/>
</dbReference>
<reference evidence="4" key="3">
    <citation type="submission" date="2020-12" db="UniProtKB">
        <authorList>
            <consortium name="EnsemblPlants"/>
        </authorList>
    </citation>
    <scope>IDENTIFICATION</scope>
</reference>
<dbReference type="InParanoid" id="A0A2K1J8E3"/>